<sequence>MPETQQLQPHIMVANGANSSLGPVSERTVLRPHQIRWLRIVLYIIFGNCGQVSATLLTRLYYAKGGTSKWVGTLVQVVGFPILLPYYFISQRKGITPTGTADVETKPSSLLLLFCVYIYLGLLMAGNGYLFSVGLEYLPVSTVALISASQLAFNAFFSYFLNSQKLTPFIINSLVLLTISSILLVANNNYERPPGVSDGKYVIGFICTIFGTATNGLSLASQQLAFRKVLKKQSLKVVMDLVIYESLVASIATSIGFLASGEWKGVKREMEGYALGNTSYVMILVWTAVAWQVAIFCGVALVFELSALFANVIAAVGLPIAPITAMLFFHDKMSVIKGIAMVLAVWGFLSYVYQQYLDDRDLNAETKNGSEISET</sequence>
<dbReference type="GO" id="GO:0005345">
    <property type="term" value="F:purine nucleobase transmembrane transporter activity"/>
    <property type="evidence" value="ECO:0007669"/>
    <property type="project" value="UniProtKB-UniRule"/>
</dbReference>
<proteinExistence type="inferred from homology"/>
<comment type="similarity">
    <text evidence="2 7">Belongs to the purine permeases (TC 2.A.7.14) family.</text>
</comment>
<dbReference type="Proteomes" id="UP000515121">
    <property type="component" value="Unplaced"/>
</dbReference>
<feature type="transmembrane region" description="Helical" evidence="7">
    <location>
        <begin position="110"/>
        <end position="131"/>
    </location>
</feature>
<dbReference type="OrthoDB" id="991183at2759"/>
<feature type="transmembrane region" description="Helical" evidence="7">
    <location>
        <begin position="137"/>
        <end position="157"/>
    </location>
</feature>
<dbReference type="GO" id="GO:0015211">
    <property type="term" value="F:purine nucleoside transmembrane transporter activity"/>
    <property type="evidence" value="ECO:0007669"/>
    <property type="project" value="UniProtKB-UniRule"/>
</dbReference>
<feature type="transmembrane region" description="Helical" evidence="7">
    <location>
        <begin position="40"/>
        <end position="62"/>
    </location>
</feature>
<reference evidence="9" key="1">
    <citation type="submission" date="2025-08" db="UniProtKB">
        <authorList>
            <consortium name="RefSeq"/>
        </authorList>
    </citation>
    <scope>IDENTIFICATION</scope>
    <source>
        <tissue evidence="9">Fruit stalk</tissue>
    </source>
</reference>
<accession>A0A6P6BJQ3</accession>
<comment type="subcellular location">
    <subcellularLocation>
        <location evidence="1 7">Membrane</location>
        <topology evidence="1 7">Multi-pass membrane protein</topology>
    </subcellularLocation>
</comment>
<name>A0A6P6BJQ3_DURZI</name>
<keyword evidence="3 7" id="KW-0813">Transport</keyword>
<evidence type="ECO:0000256" key="3">
    <source>
        <dbReference type="ARBA" id="ARBA00022448"/>
    </source>
</evidence>
<evidence type="ECO:0000313" key="8">
    <source>
        <dbReference type="Proteomes" id="UP000515121"/>
    </source>
</evidence>
<dbReference type="GeneID" id="111318673"/>
<feature type="transmembrane region" description="Helical" evidence="7">
    <location>
        <begin position="68"/>
        <end position="89"/>
    </location>
</feature>
<evidence type="ECO:0000256" key="7">
    <source>
        <dbReference type="RuleBase" id="RU368015"/>
    </source>
</evidence>
<keyword evidence="8" id="KW-1185">Reference proteome</keyword>
<feature type="transmembrane region" description="Helical" evidence="7">
    <location>
        <begin position="201"/>
        <end position="220"/>
    </location>
</feature>
<feature type="transmembrane region" description="Helical" evidence="7">
    <location>
        <begin position="308"/>
        <end position="329"/>
    </location>
</feature>
<protein>
    <recommendedName>
        <fullName evidence="7">Probable purine permease</fullName>
    </recommendedName>
</protein>
<feature type="transmembrane region" description="Helical" evidence="7">
    <location>
        <begin position="335"/>
        <end position="353"/>
    </location>
</feature>
<dbReference type="InterPro" id="IPR037185">
    <property type="entry name" value="EmrE-like"/>
</dbReference>
<dbReference type="RefSeq" id="XP_022777283.1">
    <property type="nucleotide sequence ID" value="XM_022921548.1"/>
</dbReference>
<dbReference type="InterPro" id="IPR030182">
    <property type="entry name" value="PUP_plant"/>
</dbReference>
<dbReference type="AlphaFoldDB" id="A0A6P6BJQ3"/>
<keyword evidence="6 7" id="KW-0472">Membrane</keyword>
<evidence type="ECO:0000256" key="6">
    <source>
        <dbReference type="ARBA" id="ARBA00023136"/>
    </source>
</evidence>
<evidence type="ECO:0000313" key="9">
    <source>
        <dbReference type="RefSeq" id="XP_022777283.1"/>
    </source>
</evidence>
<evidence type="ECO:0000256" key="5">
    <source>
        <dbReference type="ARBA" id="ARBA00022989"/>
    </source>
</evidence>
<dbReference type="Pfam" id="PF16913">
    <property type="entry name" value="PUNUT"/>
    <property type="match status" value="1"/>
</dbReference>
<gene>
    <name evidence="9" type="primary">LOC111318673</name>
</gene>
<evidence type="ECO:0000256" key="1">
    <source>
        <dbReference type="ARBA" id="ARBA00004141"/>
    </source>
</evidence>
<organism evidence="8 9">
    <name type="scientific">Durio zibethinus</name>
    <name type="common">Durian</name>
    <dbReference type="NCBI Taxonomy" id="66656"/>
    <lineage>
        <taxon>Eukaryota</taxon>
        <taxon>Viridiplantae</taxon>
        <taxon>Streptophyta</taxon>
        <taxon>Embryophyta</taxon>
        <taxon>Tracheophyta</taxon>
        <taxon>Spermatophyta</taxon>
        <taxon>Magnoliopsida</taxon>
        <taxon>eudicotyledons</taxon>
        <taxon>Gunneridae</taxon>
        <taxon>Pentapetalae</taxon>
        <taxon>rosids</taxon>
        <taxon>malvids</taxon>
        <taxon>Malvales</taxon>
        <taxon>Malvaceae</taxon>
        <taxon>Helicteroideae</taxon>
        <taxon>Durio</taxon>
    </lineage>
</organism>
<dbReference type="PANTHER" id="PTHR31376:SF50">
    <property type="entry name" value="PURINE PERMEASE-RELATED"/>
    <property type="match status" value="1"/>
</dbReference>
<dbReference type="KEGG" id="dzi:111318673"/>
<feature type="transmembrane region" description="Helical" evidence="7">
    <location>
        <begin position="280"/>
        <end position="303"/>
    </location>
</feature>
<keyword evidence="4 7" id="KW-0812">Transmembrane</keyword>
<keyword evidence="5 7" id="KW-1133">Transmembrane helix</keyword>
<feature type="transmembrane region" description="Helical" evidence="7">
    <location>
        <begin position="241"/>
        <end position="260"/>
    </location>
</feature>
<feature type="transmembrane region" description="Helical" evidence="7">
    <location>
        <begin position="169"/>
        <end position="186"/>
    </location>
</feature>
<evidence type="ECO:0000256" key="4">
    <source>
        <dbReference type="ARBA" id="ARBA00022692"/>
    </source>
</evidence>
<dbReference type="SUPFAM" id="SSF103481">
    <property type="entry name" value="Multidrug resistance efflux transporter EmrE"/>
    <property type="match status" value="1"/>
</dbReference>
<dbReference type="PANTHER" id="PTHR31376">
    <property type="entry name" value="OS09G0467300 PROTEIN-RELATED"/>
    <property type="match status" value="1"/>
</dbReference>
<evidence type="ECO:0000256" key="2">
    <source>
        <dbReference type="ARBA" id="ARBA00006213"/>
    </source>
</evidence>
<dbReference type="GO" id="GO:0016020">
    <property type="term" value="C:membrane"/>
    <property type="evidence" value="ECO:0007669"/>
    <property type="project" value="UniProtKB-SubCell"/>
</dbReference>